<dbReference type="PANTHER" id="PTHR22870:SF360">
    <property type="entry name" value="ULTRAVIOLET-B RECEPTOR UVR8"/>
    <property type="match status" value="1"/>
</dbReference>
<dbReference type="OrthoDB" id="8068875at2759"/>
<dbReference type="PRINTS" id="PR00633">
    <property type="entry name" value="RCCNDNSATION"/>
</dbReference>
<comment type="caution">
    <text evidence="3">The sequence shown here is derived from an EMBL/GenBank/DDBJ whole genome shotgun (WGS) entry which is preliminary data.</text>
</comment>
<reference evidence="3 4" key="1">
    <citation type="journal article" date="2018" name="Mol. Genet. Genomics">
        <title>The red deer Cervus elaphus genome CerEla1.0: sequencing, annotating, genes, and chromosomes.</title>
        <authorList>
            <person name="Bana N.A."/>
            <person name="Nyiri A."/>
            <person name="Nagy J."/>
            <person name="Frank K."/>
            <person name="Nagy T."/>
            <person name="Steger V."/>
            <person name="Schiller M."/>
            <person name="Lakatos P."/>
            <person name="Sugar L."/>
            <person name="Horn P."/>
            <person name="Barta E."/>
            <person name="Orosz L."/>
        </authorList>
    </citation>
    <scope>NUCLEOTIDE SEQUENCE [LARGE SCALE GENOMIC DNA]</scope>
    <source>
        <strain evidence="3">Hungarian</strain>
    </source>
</reference>
<dbReference type="PROSITE" id="PS50012">
    <property type="entry name" value="RCC1_3"/>
    <property type="match status" value="4"/>
</dbReference>
<dbReference type="PROSITE" id="PS00626">
    <property type="entry name" value="RCC1_2"/>
    <property type="match status" value="2"/>
</dbReference>
<accession>A0A212CM03</accession>
<evidence type="ECO:0000313" key="4">
    <source>
        <dbReference type="Proteomes" id="UP000242450"/>
    </source>
</evidence>
<dbReference type="Gene3D" id="2.130.10.30">
    <property type="entry name" value="Regulator of chromosome condensation 1/beta-lactamase-inhibitor protein II"/>
    <property type="match status" value="2"/>
</dbReference>
<keyword evidence="4" id="KW-1185">Reference proteome</keyword>
<feature type="repeat" description="RCC1" evidence="2">
    <location>
        <begin position="42"/>
        <end position="93"/>
    </location>
</feature>
<feature type="repeat" description="RCC1" evidence="2">
    <location>
        <begin position="178"/>
        <end position="226"/>
    </location>
</feature>
<organism evidence="3 4">
    <name type="scientific">Cervus elaphus hippelaphus</name>
    <name type="common">European red deer</name>
    <dbReference type="NCBI Taxonomy" id="46360"/>
    <lineage>
        <taxon>Eukaryota</taxon>
        <taxon>Metazoa</taxon>
        <taxon>Chordata</taxon>
        <taxon>Craniata</taxon>
        <taxon>Vertebrata</taxon>
        <taxon>Euteleostomi</taxon>
        <taxon>Mammalia</taxon>
        <taxon>Eutheria</taxon>
        <taxon>Laurasiatheria</taxon>
        <taxon>Artiodactyla</taxon>
        <taxon>Ruminantia</taxon>
        <taxon>Pecora</taxon>
        <taxon>Cervidae</taxon>
        <taxon>Cervinae</taxon>
        <taxon>Cervus</taxon>
    </lineage>
</organism>
<dbReference type="SUPFAM" id="SSF50985">
    <property type="entry name" value="RCC1/BLIP-II"/>
    <property type="match status" value="1"/>
</dbReference>
<keyword evidence="1" id="KW-0677">Repeat</keyword>
<dbReference type="PANTHER" id="PTHR22870">
    <property type="entry name" value="REGULATOR OF CHROMOSOME CONDENSATION"/>
    <property type="match status" value="1"/>
</dbReference>
<feature type="repeat" description="RCC1" evidence="2">
    <location>
        <begin position="125"/>
        <end position="177"/>
    </location>
</feature>
<dbReference type="InterPro" id="IPR000408">
    <property type="entry name" value="Reg_chr_condens"/>
</dbReference>
<proteinExistence type="predicted"/>
<dbReference type="InterPro" id="IPR009091">
    <property type="entry name" value="RCC1/BLIP-II"/>
</dbReference>
<evidence type="ECO:0000256" key="1">
    <source>
        <dbReference type="ARBA" id="ARBA00022737"/>
    </source>
</evidence>
<sequence length="269" mass="28374">MYFCWRAGSRRPLWERQVGAGGNTLLQAASGEHHSLLLLSDGTVQSCGDNSRGQLGRKGTPRGEQPERIPALETLHVALVSCGKEHSLAVCHKGRVFAKIKTLAGIKIIQVACGHYHSLALSKDGQVFSWGQNSHGQLGLGKKLPSQASPQRVKSLEGIPLAQVAAGGAHSFALSLSGTAFGWGSNSAGQLALSGNNAPVQRYKPISVGALKTLGVVFISCGYEHTADGKVFTFGDNSYGQLGHDPTAEKRGPQLVERIEGLVSQIDCG</sequence>
<evidence type="ECO:0000256" key="2">
    <source>
        <dbReference type="PROSITE-ProRule" id="PRU00235"/>
    </source>
</evidence>
<dbReference type="InterPro" id="IPR051210">
    <property type="entry name" value="Ub_ligase/GEF_domain"/>
</dbReference>
<feature type="non-terminal residue" evidence="3">
    <location>
        <position position="269"/>
    </location>
</feature>
<evidence type="ECO:0000313" key="3">
    <source>
        <dbReference type="EMBL" id="OWK06894.1"/>
    </source>
</evidence>
<feature type="repeat" description="RCC1" evidence="2">
    <location>
        <begin position="229"/>
        <end position="269"/>
    </location>
</feature>
<dbReference type="Proteomes" id="UP000242450">
    <property type="component" value="Chromosome 17"/>
</dbReference>
<name>A0A212CM03_CEREH</name>
<dbReference type="AlphaFoldDB" id="A0A212CM03"/>
<dbReference type="EMBL" id="MKHE01000017">
    <property type="protein sequence ID" value="OWK06894.1"/>
    <property type="molecule type" value="Genomic_DNA"/>
</dbReference>
<dbReference type="Pfam" id="PF00415">
    <property type="entry name" value="RCC1"/>
    <property type="match status" value="4"/>
</dbReference>
<protein>
    <submittedName>
        <fullName evidence="3">HERC6</fullName>
    </submittedName>
</protein>
<gene>
    <name evidence="3" type="ORF">Celaphus_00018632</name>
</gene>